<dbReference type="AlphaFoldDB" id="A0A3T0EAW0"/>
<proteinExistence type="predicted"/>
<accession>A0A3T0EAW0</accession>
<dbReference type="EMBL" id="CP018911">
    <property type="protein sequence ID" value="AZU04605.1"/>
    <property type="molecule type" value="Genomic_DNA"/>
</dbReference>
<dbReference type="InterPro" id="IPR027417">
    <property type="entry name" value="P-loop_NTPase"/>
</dbReference>
<dbReference type="Pfam" id="PF17289">
    <property type="entry name" value="Terminase_6C"/>
    <property type="match status" value="1"/>
</dbReference>
<protein>
    <submittedName>
        <fullName evidence="2">Uncharacterized protein</fullName>
    </submittedName>
</protein>
<gene>
    <name evidence="2" type="ORF">X907_2082</name>
</gene>
<keyword evidence="1" id="KW-1188">Viral release from host cell</keyword>
<dbReference type="Pfam" id="PF03237">
    <property type="entry name" value="Terminase_6N"/>
    <property type="match status" value="1"/>
</dbReference>
<sequence length="420" mass="45031">MRRPAGIDALIASIDAREAERILDDWQSWAHPAQLAPQGDWQAWLFLGGRGAGKTRAGAEWIRARIAGGAGRIALVGPTHGDVREVMIAGPSGLRSLGPRRERPVWEATRRRLVWPSGAVAYTFSGEDPDALRGPQFDTAWADEFAAWRYPQGVLDMLRFGLRLGDDPRLMVTTTPRPLPALKRLIAAHGTVVTHATSEENAAHLAPGFIKALREHYGASRLALQELEGRLVDDPEGALWTREMIDAALAREAVEAERIVVAVDPPAGSTGDECGIVVAGAAGQGARQVFRVIADYSLRARPEGWAKQVAKAFTAHEADSVVAESNQGGEMVRAVLAAALPGLPVRLVHASRAKRARAEPVAALYAMGRVAHGARMPGLEDQMCAFGAPGFTGSPDRVDALVWAIAALKGSGAEPRLRWI</sequence>
<evidence type="ECO:0000313" key="2">
    <source>
        <dbReference type="EMBL" id="AZU04605.1"/>
    </source>
</evidence>
<reference evidence="2 3" key="1">
    <citation type="submission" date="2016-12" db="EMBL/GenBank/DDBJ databases">
        <title>The genome of dimorphic prosthecate Glycocaulis alkaliphilus 6b-8t, isolated from crude oil dictates its adaptability in petroleum environments.</title>
        <authorList>
            <person name="Wu X.-L."/>
            <person name="Geng S."/>
        </authorList>
    </citation>
    <scope>NUCLEOTIDE SEQUENCE [LARGE SCALE GENOMIC DNA]</scope>
    <source>
        <strain evidence="2 3">6B-8</strain>
    </source>
</reference>
<dbReference type="InterPro" id="IPR035421">
    <property type="entry name" value="Terminase_6C"/>
</dbReference>
<dbReference type="KEGG" id="gak:X907_2082"/>
<name>A0A3T0EAW0_9PROT</name>
<dbReference type="Gene3D" id="3.30.420.240">
    <property type="match status" value="1"/>
</dbReference>
<keyword evidence="3" id="KW-1185">Reference proteome</keyword>
<evidence type="ECO:0000313" key="3">
    <source>
        <dbReference type="Proteomes" id="UP000286954"/>
    </source>
</evidence>
<dbReference type="Proteomes" id="UP000286954">
    <property type="component" value="Chromosome"/>
</dbReference>
<dbReference type="RefSeq" id="WP_233352583.1">
    <property type="nucleotide sequence ID" value="NZ_BMFB01000001.1"/>
</dbReference>
<organism evidence="2 3">
    <name type="scientific">Glycocaulis alkaliphilus</name>
    <dbReference type="NCBI Taxonomy" id="1434191"/>
    <lineage>
        <taxon>Bacteria</taxon>
        <taxon>Pseudomonadati</taxon>
        <taxon>Pseudomonadota</taxon>
        <taxon>Alphaproteobacteria</taxon>
        <taxon>Maricaulales</taxon>
        <taxon>Maricaulaceae</taxon>
        <taxon>Glycocaulis</taxon>
    </lineage>
</organism>
<dbReference type="Gene3D" id="3.40.50.300">
    <property type="entry name" value="P-loop containing nucleotide triphosphate hydrolases"/>
    <property type="match status" value="1"/>
</dbReference>
<evidence type="ECO:0000256" key="1">
    <source>
        <dbReference type="ARBA" id="ARBA00022612"/>
    </source>
</evidence>